<accession>A0A387B0M6</accession>
<dbReference type="Gene3D" id="1.10.3720.10">
    <property type="entry name" value="MetI-like"/>
    <property type="match status" value="1"/>
</dbReference>
<evidence type="ECO:0000256" key="6">
    <source>
        <dbReference type="ARBA" id="ARBA00023136"/>
    </source>
</evidence>
<gene>
    <name evidence="9" type="ORF">D7I47_01375</name>
</gene>
<dbReference type="InterPro" id="IPR050901">
    <property type="entry name" value="BP-dep_ABC_trans_perm"/>
</dbReference>
<feature type="transmembrane region" description="Helical" evidence="7">
    <location>
        <begin position="136"/>
        <end position="159"/>
    </location>
</feature>
<dbReference type="PANTHER" id="PTHR32243:SF18">
    <property type="entry name" value="INNER MEMBRANE ABC TRANSPORTER PERMEASE PROTEIN YCJP"/>
    <property type="match status" value="1"/>
</dbReference>
<feature type="transmembrane region" description="Helical" evidence="7">
    <location>
        <begin position="238"/>
        <end position="259"/>
    </location>
</feature>
<dbReference type="GO" id="GO:0005886">
    <property type="term" value="C:plasma membrane"/>
    <property type="evidence" value="ECO:0007669"/>
    <property type="project" value="UniProtKB-SubCell"/>
</dbReference>
<evidence type="ECO:0000256" key="2">
    <source>
        <dbReference type="ARBA" id="ARBA00022448"/>
    </source>
</evidence>
<evidence type="ECO:0000256" key="5">
    <source>
        <dbReference type="ARBA" id="ARBA00022989"/>
    </source>
</evidence>
<feature type="transmembrane region" description="Helical" evidence="7">
    <location>
        <begin position="73"/>
        <end position="95"/>
    </location>
</feature>
<evidence type="ECO:0000256" key="7">
    <source>
        <dbReference type="RuleBase" id="RU363032"/>
    </source>
</evidence>
<feature type="transmembrane region" description="Helical" evidence="7">
    <location>
        <begin position="180"/>
        <end position="203"/>
    </location>
</feature>
<dbReference type="OrthoDB" id="9794684at2"/>
<reference evidence="10" key="1">
    <citation type="submission" date="2018-09" db="EMBL/GenBank/DDBJ databases">
        <title>Genome sequencing of strain 2DFWR-13.</title>
        <authorList>
            <person name="Heo J."/>
            <person name="Kim S.-J."/>
            <person name="Kwon S.-W."/>
        </authorList>
    </citation>
    <scope>NUCLEOTIDE SEQUENCE [LARGE SCALE GENOMIC DNA]</scope>
    <source>
        <strain evidence="10">2DFWR-13</strain>
    </source>
</reference>
<dbReference type="KEGG" id="lyd:D7I47_01375"/>
<evidence type="ECO:0000313" key="9">
    <source>
        <dbReference type="EMBL" id="AYF97032.1"/>
    </source>
</evidence>
<dbReference type="GO" id="GO:0055085">
    <property type="term" value="P:transmembrane transport"/>
    <property type="evidence" value="ECO:0007669"/>
    <property type="project" value="InterPro"/>
</dbReference>
<dbReference type="AlphaFoldDB" id="A0A387B0M6"/>
<dbReference type="Proteomes" id="UP000278886">
    <property type="component" value="Chromosome"/>
</dbReference>
<evidence type="ECO:0000256" key="1">
    <source>
        <dbReference type="ARBA" id="ARBA00004651"/>
    </source>
</evidence>
<keyword evidence="2 7" id="KW-0813">Transport</keyword>
<dbReference type="PANTHER" id="PTHR32243">
    <property type="entry name" value="MALTOSE TRANSPORT SYSTEM PERMEASE-RELATED"/>
    <property type="match status" value="1"/>
</dbReference>
<keyword evidence="10" id="KW-1185">Reference proteome</keyword>
<feature type="transmembrane region" description="Helical" evidence="7">
    <location>
        <begin position="12"/>
        <end position="32"/>
    </location>
</feature>
<evidence type="ECO:0000256" key="4">
    <source>
        <dbReference type="ARBA" id="ARBA00022692"/>
    </source>
</evidence>
<feature type="domain" description="ABC transmembrane type-1" evidence="8">
    <location>
        <begin position="69"/>
        <end position="259"/>
    </location>
</feature>
<protein>
    <submittedName>
        <fullName evidence="9">Carbohydrate ABC transporter permease</fullName>
    </submittedName>
</protein>
<comment type="similarity">
    <text evidence="7">Belongs to the binding-protein-dependent transport system permease family.</text>
</comment>
<keyword evidence="6 7" id="KW-0472">Membrane</keyword>
<dbReference type="SUPFAM" id="SSF161098">
    <property type="entry name" value="MetI-like"/>
    <property type="match status" value="1"/>
</dbReference>
<keyword evidence="5 7" id="KW-1133">Transmembrane helix</keyword>
<evidence type="ECO:0000259" key="8">
    <source>
        <dbReference type="PROSITE" id="PS50928"/>
    </source>
</evidence>
<evidence type="ECO:0000313" key="10">
    <source>
        <dbReference type="Proteomes" id="UP000278886"/>
    </source>
</evidence>
<dbReference type="RefSeq" id="WP_120761383.1">
    <property type="nucleotide sequence ID" value="NZ_CP032630.1"/>
</dbReference>
<proteinExistence type="inferred from homology"/>
<dbReference type="InterPro" id="IPR035906">
    <property type="entry name" value="MetI-like_sf"/>
</dbReference>
<evidence type="ECO:0000256" key="3">
    <source>
        <dbReference type="ARBA" id="ARBA00022475"/>
    </source>
</evidence>
<feature type="transmembrane region" description="Helical" evidence="7">
    <location>
        <begin position="107"/>
        <end position="130"/>
    </location>
</feature>
<dbReference type="CDD" id="cd06261">
    <property type="entry name" value="TM_PBP2"/>
    <property type="match status" value="1"/>
</dbReference>
<keyword evidence="4 7" id="KW-0812">Transmembrane</keyword>
<dbReference type="Pfam" id="PF00528">
    <property type="entry name" value="BPD_transp_1"/>
    <property type="match status" value="1"/>
</dbReference>
<dbReference type="PROSITE" id="PS50928">
    <property type="entry name" value="ABC_TM1"/>
    <property type="match status" value="1"/>
</dbReference>
<dbReference type="EMBL" id="CP032630">
    <property type="protein sequence ID" value="AYF97032.1"/>
    <property type="molecule type" value="Genomic_DNA"/>
</dbReference>
<comment type="subcellular location">
    <subcellularLocation>
        <location evidence="1 7">Cell membrane</location>
        <topology evidence="1 7">Multi-pass membrane protein</topology>
    </subcellularLocation>
</comment>
<dbReference type="InterPro" id="IPR000515">
    <property type="entry name" value="MetI-like"/>
</dbReference>
<name>A0A387B0M6_9MICO</name>
<keyword evidence="3" id="KW-1003">Cell membrane</keyword>
<sequence length="273" mass="29033">MTERVRRRSSPLALAVLGVALSATVVPLLYLFSVSLMGRGETVSGVLWTTDPQWANWGDVLGSNIPRSILNSLLAALGGAAVTLVLALPGAWAVARYRTGGRTLGATLMSPWLLPPIVAVVPLLTLLRILHLNNSLVGLTLVYALANLPVAVWLLEGFVRRLPSELEEAARIDGASEFRTLAAVIAPLLAPSLVAIGIIVAILNYNEFLLATFLTQSADTQTFPVALSLFYGDRTPHFGKIAAAAFIGVIPVFASAVFFQRWLVGGLTQGAVR</sequence>
<organism evidence="9 10">
    <name type="scientific">Protaetiibacter intestinalis</name>
    <dbReference type="NCBI Taxonomy" id="2419774"/>
    <lineage>
        <taxon>Bacteria</taxon>
        <taxon>Bacillati</taxon>
        <taxon>Actinomycetota</taxon>
        <taxon>Actinomycetes</taxon>
        <taxon>Micrococcales</taxon>
        <taxon>Microbacteriaceae</taxon>
        <taxon>Protaetiibacter</taxon>
    </lineage>
</organism>